<comment type="caution">
    <text evidence="2">The sequence shown here is derived from an EMBL/GenBank/DDBJ whole genome shotgun (WGS) entry which is preliminary data.</text>
</comment>
<feature type="chain" id="PRO_5003954056" description="DUF4292 domain-containing protein" evidence="1">
    <location>
        <begin position="24"/>
        <end position="297"/>
    </location>
</feature>
<evidence type="ECO:0008006" key="4">
    <source>
        <dbReference type="Google" id="ProtNLM"/>
    </source>
</evidence>
<dbReference type="Pfam" id="PF14125">
    <property type="entry name" value="DUF4292"/>
    <property type="match status" value="1"/>
</dbReference>
<name>L1MYS4_9BACT</name>
<dbReference type="HOGENOM" id="CLU_079899_1_0_10"/>
<dbReference type="InterPro" id="IPR025634">
    <property type="entry name" value="DUF4292"/>
</dbReference>
<keyword evidence="1" id="KW-0732">Signal</keyword>
<evidence type="ECO:0000256" key="1">
    <source>
        <dbReference type="SAM" id="SignalP"/>
    </source>
</evidence>
<accession>L1MYS4</accession>
<feature type="signal peptide" evidence="1">
    <location>
        <begin position="1"/>
        <end position="23"/>
    </location>
</feature>
<sequence>MKKISVIRLLAVCMTFCWVSCKAKKTIVDVKVNDTTQQQTVSSKVSSLKMLSFVQKVSDNQLYAKNIVGNMSFTLKTSDRNITTPGMVRMRKDEVIRLQLFIPLIGTEVGRIEFTPDYVLVVDRVHKEYIQADYTQLDFLKNNGLSFYSLQALFWNQLLLPGTQRVSENDLKNFKVDFSDPATYLVSLINGSMSYIWNTDPTTGRIHSADVAYSGGNNGTSKLNWQYSDFRSVGVKNFPATQVFTFYSTAISSRPNVQVSIQMNDVRTDSEWETRTVISDKYKRVELEDVFNRLMNM</sequence>
<dbReference type="STRING" id="1127699.HMPREF9151_02556"/>
<dbReference type="AlphaFoldDB" id="L1MYS4"/>
<protein>
    <recommendedName>
        <fullName evidence="4">DUF4292 domain-containing protein</fullName>
    </recommendedName>
</protein>
<keyword evidence="3" id="KW-1185">Reference proteome</keyword>
<reference evidence="2 3" key="1">
    <citation type="submission" date="2012-05" db="EMBL/GenBank/DDBJ databases">
        <authorList>
            <person name="Weinstock G."/>
            <person name="Sodergren E."/>
            <person name="Lobos E.A."/>
            <person name="Fulton L."/>
            <person name="Fulton R."/>
            <person name="Courtney L."/>
            <person name="Fronick C."/>
            <person name="O'Laughlin M."/>
            <person name="Godfrey J."/>
            <person name="Wilson R.M."/>
            <person name="Miner T."/>
            <person name="Farmer C."/>
            <person name="Delehaunty K."/>
            <person name="Cordes M."/>
            <person name="Minx P."/>
            <person name="Tomlinson C."/>
            <person name="Chen J."/>
            <person name="Wollam A."/>
            <person name="Pepin K.H."/>
            <person name="Bhonagiri V."/>
            <person name="Zhang X."/>
            <person name="Suruliraj S."/>
            <person name="Warren W."/>
            <person name="Mitreva M."/>
            <person name="Mardis E.R."/>
            <person name="Wilson R.K."/>
        </authorList>
    </citation>
    <scope>NUCLEOTIDE SEQUENCE [LARGE SCALE GENOMIC DNA]</scope>
    <source>
        <strain evidence="2 3">F0055</strain>
    </source>
</reference>
<proteinExistence type="predicted"/>
<evidence type="ECO:0000313" key="3">
    <source>
        <dbReference type="Proteomes" id="UP000010433"/>
    </source>
</evidence>
<dbReference type="OrthoDB" id="1122661at2"/>
<dbReference type="RefSeq" id="WP_009161416.1">
    <property type="nucleotide sequence ID" value="NZ_KB290963.1"/>
</dbReference>
<evidence type="ECO:0000313" key="2">
    <source>
        <dbReference type="EMBL" id="EKX96154.1"/>
    </source>
</evidence>
<dbReference type="EMBL" id="AMEP01000164">
    <property type="protein sequence ID" value="EKX96154.1"/>
    <property type="molecule type" value="Genomic_DNA"/>
</dbReference>
<dbReference type="PATRIC" id="fig|1127699.3.peg.2349"/>
<dbReference type="Proteomes" id="UP000010433">
    <property type="component" value="Unassembled WGS sequence"/>
</dbReference>
<organism evidence="2 3">
    <name type="scientific">Hoylesella saccharolytica F0055</name>
    <dbReference type="NCBI Taxonomy" id="1127699"/>
    <lineage>
        <taxon>Bacteria</taxon>
        <taxon>Pseudomonadati</taxon>
        <taxon>Bacteroidota</taxon>
        <taxon>Bacteroidia</taxon>
        <taxon>Bacteroidales</taxon>
        <taxon>Prevotellaceae</taxon>
        <taxon>Hoylesella</taxon>
    </lineage>
</organism>
<gene>
    <name evidence="2" type="ORF">HMPREF9151_02556</name>
</gene>